<dbReference type="KEGG" id="lbe:MOO44_08085"/>
<keyword evidence="5 6" id="KW-0717">Septation</keyword>
<dbReference type="Pfam" id="PF06160">
    <property type="entry name" value="EzrA"/>
    <property type="match status" value="1"/>
</dbReference>
<dbReference type="HAMAP" id="MF_00728">
    <property type="entry name" value="EzrA"/>
    <property type="match status" value="1"/>
</dbReference>
<evidence type="ECO:0000256" key="5">
    <source>
        <dbReference type="ARBA" id="ARBA00023210"/>
    </source>
</evidence>
<dbReference type="AlphaFoldDB" id="A0A976RS89"/>
<keyword evidence="4 6" id="KW-0472">Membrane</keyword>
<name>A0A976RS89_9LACO</name>
<dbReference type="Proteomes" id="UP000831181">
    <property type="component" value="Chromosome"/>
</dbReference>
<feature type="topological domain" description="Extracellular" evidence="6">
    <location>
        <begin position="1"/>
        <end position="7"/>
    </location>
</feature>
<organism evidence="8 9">
    <name type="scientific">Nicoliella spurrieriana</name>
    <dbReference type="NCBI Taxonomy" id="2925830"/>
    <lineage>
        <taxon>Bacteria</taxon>
        <taxon>Bacillati</taxon>
        <taxon>Bacillota</taxon>
        <taxon>Bacilli</taxon>
        <taxon>Lactobacillales</taxon>
        <taxon>Lactobacillaceae</taxon>
        <taxon>Nicoliella</taxon>
    </lineage>
</organism>
<evidence type="ECO:0000313" key="8">
    <source>
        <dbReference type="EMBL" id="UQS86815.1"/>
    </source>
</evidence>
<evidence type="ECO:0000256" key="7">
    <source>
        <dbReference type="SAM" id="Phobius"/>
    </source>
</evidence>
<proteinExistence type="inferred from homology"/>
<keyword evidence="3 6" id="KW-0175">Coiled coil</keyword>
<keyword evidence="1 6" id="KW-0812">Transmembrane</keyword>
<evidence type="ECO:0000256" key="2">
    <source>
        <dbReference type="ARBA" id="ARBA00022989"/>
    </source>
</evidence>
<comment type="function">
    <text evidence="6">Negative regulator of FtsZ ring formation; modulates the frequency and position of FtsZ ring formation. Inhibits FtsZ ring formation at polar sites. Interacts either with FtsZ or with one of its binding partners to promote depolymerization.</text>
</comment>
<keyword evidence="2 6" id="KW-1133">Transmembrane helix</keyword>
<comment type="subcellular location">
    <subcellularLocation>
        <location evidence="6">Cell membrane</location>
        <topology evidence="6">Single-pass membrane protein</topology>
    </subcellularLocation>
    <text evidence="6">Colocalized with FtsZ to the nascent septal site.</text>
</comment>
<dbReference type="EMBL" id="CP093361">
    <property type="protein sequence ID" value="UQS86815.1"/>
    <property type="molecule type" value="Genomic_DNA"/>
</dbReference>
<accession>A0A976RS89</accession>
<feature type="transmembrane region" description="Helical" evidence="7">
    <location>
        <begin position="6"/>
        <end position="26"/>
    </location>
</feature>
<dbReference type="RefSeq" id="WP_260116618.1">
    <property type="nucleotide sequence ID" value="NZ_CP093361.1"/>
</dbReference>
<evidence type="ECO:0000313" key="9">
    <source>
        <dbReference type="Proteomes" id="UP000831181"/>
    </source>
</evidence>
<feature type="coiled-coil region" evidence="6">
    <location>
        <begin position="381"/>
        <end position="429"/>
    </location>
</feature>
<feature type="coiled-coil region" evidence="6">
    <location>
        <begin position="460"/>
        <end position="494"/>
    </location>
</feature>
<keyword evidence="6" id="KW-0131">Cell cycle</keyword>
<keyword evidence="9" id="KW-1185">Reference proteome</keyword>
<keyword evidence="6" id="KW-0132">Cell division</keyword>
<comment type="similarity">
    <text evidence="6">Belongs to the EzrA family.</text>
</comment>
<evidence type="ECO:0000256" key="4">
    <source>
        <dbReference type="ARBA" id="ARBA00023136"/>
    </source>
</evidence>
<sequence length="571" mass="65692">MGNSAVGILVAIVVVVLVIYLAIVTYQHYIIKQMRVLQAKFEQVQSIPIQDELDDAQKMNLSGETLDQLNGYTDGYQEILDTDFTEINDLINGATKVSKTLNFLRTNKLYHAVNQSLGDVTQRVQMIQAGLVQIKDLNKQHHKVIQDLTERFKQMHTTLLNKNYLYGPTTDNLEVRLTKAEEKFAQFKQLTEDGDHDAAENILPELVSQSDQLQVFLDEIPKIYKSLTVEYPEQVDEIKTGHREMVNAGYQFADDNIDGAIQFVGQQIEKNLDNLRDLEIAQTRSGNHQIDKMIDQLYDAMELEIKSKRRVQKQIDVITAFVSHAQRQNIELMSELKQLDKNYDLEHQEIETTRELAEQIKAIDITHQNDLQSVSDGRAVYSRISEHISEAKKALSQIEAQQREINASVANLNEEEDRAVKAIQDFELQMHTMKRRIENMNLPGISDDYIDAYSLVDQEVQKLSQAINQTRISMDSINEQIEVIKSDVDNLLERTNTLLDSAALSEQMMQFANRYRTSHADIAEASKRAHYLFDHDYQYEESLNVIVTALDLIDPAIYQRIQSAYYRHHKN</sequence>
<evidence type="ECO:0000256" key="3">
    <source>
        <dbReference type="ARBA" id="ARBA00023054"/>
    </source>
</evidence>
<evidence type="ECO:0000256" key="1">
    <source>
        <dbReference type="ARBA" id="ARBA00022692"/>
    </source>
</evidence>
<dbReference type="InterPro" id="IPR010379">
    <property type="entry name" value="EzrA"/>
</dbReference>
<feature type="topological domain" description="Cytoplasmic" evidence="6">
    <location>
        <begin position="27"/>
        <end position="571"/>
    </location>
</feature>
<dbReference type="GO" id="GO:0000921">
    <property type="term" value="P:septin ring assembly"/>
    <property type="evidence" value="ECO:0007669"/>
    <property type="project" value="InterPro"/>
</dbReference>
<dbReference type="GO" id="GO:0000917">
    <property type="term" value="P:division septum assembly"/>
    <property type="evidence" value="ECO:0007669"/>
    <property type="project" value="UniProtKB-KW"/>
</dbReference>
<protein>
    <recommendedName>
        <fullName evidence="6">Septation ring formation regulator EzrA</fullName>
    </recommendedName>
</protein>
<dbReference type="GO" id="GO:0005886">
    <property type="term" value="C:plasma membrane"/>
    <property type="evidence" value="ECO:0007669"/>
    <property type="project" value="UniProtKB-SubCell"/>
</dbReference>
<reference evidence="8" key="1">
    <citation type="journal article" date="2022" name="Int. J. Syst. Evol. Microbiol.">
        <title>Apilactobacillus apisilvae sp. nov., Nicolia spurrieriana gen. nov. sp. nov., Bombilactobacillus folatiphilus sp. nov. and Bombilactobacillus thymidiniphilus sp. nov., four new lactic acid bacterial isolates from stingless bees Tetragonula carbonaria and Austroplebeia australis.</title>
        <authorList>
            <person name="Oliphant S.A."/>
            <person name="Watson-Haigh N.S."/>
            <person name="Sumby K.M."/>
            <person name="Gardner J."/>
            <person name="Groom S."/>
            <person name="Jiranek V."/>
        </authorList>
    </citation>
    <scope>NUCLEOTIDE SEQUENCE</scope>
    <source>
        <strain evidence="8">SGEP1_A5</strain>
    </source>
</reference>
<dbReference type="GO" id="GO:0005940">
    <property type="term" value="C:septin ring"/>
    <property type="evidence" value="ECO:0007669"/>
    <property type="project" value="InterPro"/>
</dbReference>
<evidence type="ECO:0000256" key="6">
    <source>
        <dbReference type="HAMAP-Rule" id="MF_00728"/>
    </source>
</evidence>
<keyword evidence="6" id="KW-1003">Cell membrane</keyword>
<gene>
    <name evidence="6 8" type="primary">ezrA</name>
    <name evidence="8" type="ORF">MOO44_08085</name>
</gene>
<dbReference type="NCBIfam" id="NF003409">
    <property type="entry name" value="PRK04778.1-3"/>
    <property type="match status" value="1"/>
</dbReference>